<accession>A0AAU7KEH9</accession>
<dbReference type="AlphaFoldDB" id="A0AAU7KEH9"/>
<dbReference type="GO" id="GO:0003824">
    <property type="term" value="F:catalytic activity"/>
    <property type="evidence" value="ECO:0007669"/>
    <property type="project" value="UniProtKB-ARBA"/>
</dbReference>
<proteinExistence type="predicted"/>
<dbReference type="EMBL" id="CP098827">
    <property type="protein sequence ID" value="XBO70070.1"/>
    <property type="molecule type" value="Genomic_DNA"/>
</dbReference>
<sequence length="294" mass="32216">MTSALPRLYCGPLEHLAVPTVAAELPDDAMPAERLLEPGVLDELLERFAAQYQGDDLKAVASLWSKWHFSAMVAHTLASNLLLERDLPVALDQMGLYLSDSGQTTGIALPHEGTPLGSLDAFERFERLLQGHVAPLVDMLGCVSGASPKVFWSNFGNYFEYFAKAAVHHPMASPGLGDEALRLIDHRVYPDGRRNPLFMPVRYLPDEHGETQRTRRLCCLRYRLEDFGCCGNCPLDDAAVARASSTTSKQTSSTTGNKVSNKTRQPRTTAMPQSTGAVVQTFPSRGDARRLVAS</sequence>
<dbReference type="NCBIfam" id="TIGR03951">
    <property type="entry name" value="Fe_III_red_FhuF"/>
    <property type="match status" value="1"/>
</dbReference>
<evidence type="ECO:0000256" key="1">
    <source>
        <dbReference type="SAM" id="MobiDB-lite"/>
    </source>
</evidence>
<dbReference type="Pfam" id="PF11575">
    <property type="entry name" value="FhuF_C"/>
    <property type="match status" value="1"/>
</dbReference>
<dbReference type="InterPro" id="IPR022770">
    <property type="entry name" value="IucA/IucC-like_C"/>
</dbReference>
<evidence type="ECO:0000259" key="2">
    <source>
        <dbReference type="Pfam" id="PF06276"/>
    </source>
</evidence>
<feature type="compositionally biased region" description="Low complexity" evidence="1">
    <location>
        <begin position="244"/>
        <end position="255"/>
    </location>
</feature>
<evidence type="ECO:0000313" key="4">
    <source>
        <dbReference type="EMBL" id="XBO70070.1"/>
    </source>
</evidence>
<reference evidence="4" key="1">
    <citation type="submission" date="2022-06" db="EMBL/GenBank/DDBJ databases">
        <title>A novel DMS-producing enzyme.</title>
        <authorList>
            <person name="Zhang Y."/>
        </authorList>
    </citation>
    <scope>NUCLEOTIDE SEQUENCE</scope>
    <source>
        <strain evidence="4">RT37</strain>
    </source>
</reference>
<evidence type="ECO:0000259" key="3">
    <source>
        <dbReference type="Pfam" id="PF11575"/>
    </source>
</evidence>
<feature type="region of interest" description="Disordered" evidence="1">
    <location>
        <begin position="244"/>
        <end position="278"/>
    </location>
</feature>
<name>A0AAU7KEH9_9GAMM</name>
<feature type="compositionally biased region" description="Polar residues" evidence="1">
    <location>
        <begin position="256"/>
        <end position="278"/>
    </location>
</feature>
<feature type="domain" description="Aerobactin siderophore biosynthesis IucA/IucC-like C-terminal" evidence="2">
    <location>
        <begin position="62"/>
        <end position="209"/>
    </location>
</feature>
<dbReference type="Pfam" id="PF06276">
    <property type="entry name" value="FhuF"/>
    <property type="match status" value="1"/>
</dbReference>
<protein>
    <submittedName>
        <fullName evidence="4">Siderophore-iron reductase FhuF</fullName>
    </submittedName>
</protein>
<dbReference type="InterPro" id="IPR024726">
    <property type="entry name" value="FhuF_C"/>
</dbReference>
<organism evidence="4">
    <name type="scientific">Halomonas sp. RT37</name>
    <dbReference type="NCBI Taxonomy" id="2950872"/>
    <lineage>
        <taxon>Bacteria</taxon>
        <taxon>Pseudomonadati</taxon>
        <taxon>Pseudomonadota</taxon>
        <taxon>Gammaproteobacteria</taxon>
        <taxon>Oceanospirillales</taxon>
        <taxon>Halomonadaceae</taxon>
        <taxon>Halomonas</taxon>
    </lineage>
</organism>
<dbReference type="RefSeq" id="WP_348826956.1">
    <property type="nucleotide sequence ID" value="NZ_CP098827.1"/>
</dbReference>
<feature type="domain" description="Ferric siderophore reductase C-terminal" evidence="3">
    <location>
        <begin position="215"/>
        <end position="235"/>
    </location>
</feature>
<dbReference type="GO" id="GO:0051537">
    <property type="term" value="F:2 iron, 2 sulfur cluster binding"/>
    <property type="evidence" value="ECO:0007669"/>
    <property type="project" value="InterPro"/>
</dbReference>
<gene>
    <name evidence="4" type="primary">fhuF</name>
    <name evidence="4" type="ORF">NFG58_15775</name>
</gene>
<dbReference type="InterPro" id="IPR008090">
    <property type="entry name" value="Fe_iron_reduct"/>
</dbReference>